<evidence type="ECO:0000313" key="4">
    <source>
        <dbReference type="EMBL" id="KAJ5068287.1"/>
    </source>
</evidence>
<dbReference type="InterPro" id="IPR029062">
    <property type="entry name" value="Class_I_gatase-like"/>
</dbReference>
<evidence type="ECO:0000259" key="3">
    <source>
        <dbReference type="PROSITE" id="PS50097"/>
    </source>
</evidence>
<dbReference type="EMBL" id="JAPDFW010000117">
    <property type="protein sequence ID" value="KAJ5068287.1"/>
    <property type="molecule type" value="Genomic_DNA"/>
</dbReference>
<keyword evidence="2" id="KW-0677">Repeat</keyword>
<dbReference type="InterPro" id="IPR011333">
    <property type="entry name" value="SKP1/BTB/POZ_sf"/>
</dbReference>
<sequence length="495" mass="58164">MNNSTNSFQEILESIQKTGKFSDVKIVVGEEKKIFQSHQLILAVNSLYFKKLFYGASWKEVHDKKIPEIELPGIESSIFQLILTFIYTRKIEFFDSQVLFKILQAADYLLIDSLKEKCEQILLENLDHENFFSLFFLAKVYELKQLEKEIKKIFESRFDFFQTEKIPSDLSVFEMKRILEISLFMAPEIEIWKFFLNWWKNFAKKKDEDLKMLLKLIRFDIMNEKELGIVMESNIIPEHFFDNFKKRENINDWQNVSRRRTKKLSDDEIKVLITAADDSTEYINETIRFVKNNSIKNVDSLVVRNELPSLETMCNYDVIYTYSRFSQYKDPKIWGNRLVEYLKNGGNIVISSRNSLRLDSQYHLKGKIAKNKYLPLTISKSVTHRKSYLSKFDENHPLMENVRTFDGGIGSFHVSGVPTEDTTVVAWWDDDSPLVSFKRVPLKGVVVALNMFAVSDEVGPNCWDIKTDGGFLISNTVRFAANYFFYENKDYLQKF</sequence>
<dbReference type="SUPFAM" id="SSF54695">
    <property type="entry name" value="POZ domain"/>
    <property type="match status" value="1"/>
</dbReference>
<reference evidence="4" key="1">
    <citation type="submission" date="2022-10" db="EMBL/GenBank/DDBJ databases">
        <title>Novel sulphate-reducing endosymbionts in the free-living metamonad Anaeramoeba.</title>
        <authorList>
            <person name="Jerlstrom-Hultqvist J."/>
            <person name="Cepicka I."/>
            <person name="Gallot-Lavallee L."/>
            <person name="Salas-Leiva D."/>
            <person name="Curtis B.A."/>
            <person name="Zahonova K."/>
            <person name="Pipaliya S."/>
            <person name="Dacks J."/>
            <person name="Roger A.J."/>
        </authorList>
    </citation>
    <scope>NUCLEOTIDE SEQUENCE</scope>
    <source>
        <strain evidence="4">BMAN</strain>
    </source>
</reference>
<dbReference type="Pfam" id="PF00651">
    <property type="entry name" value="BTB"/>
    <property type="match status" value="1"/>
</dbReference>
<dbReference type="Pfam" id="PF07707">
    <property type="entry name" value="BACK"/>
    <property type="match status" value="1"/>
</dbReference>
<dbReference type="SUPFAM" id="SSF52317">
    <property type="entry name" value="Class I glutamine amidotransferase-like"/>
    <property type="match status" value="1"/>
</dbReference>
<dbReference type="OrthoDB" id="7956040at2759"/>
<keyword evidence="1" id="KW-0880">Kelch repeat</keyword>
<keyword evidence="5" id="KW-1185">Reference proteome</keyword>
<dbReference type="CDD" id="cd18186">
    <property type="entry name" value="BTB_POZ_ZBTB_KLHL-like"/>
    <property type="match status" value="1"/>
</dbReference>
<dbReference type="InterPro" id="IPR011705">
    <property type="entry name" value="BACK"/>
</dbReference>
<dbReference type="PROSITE" id="PS50097">
    <property type="entry name" value="BTB"/>
    <property type="match status" value="1"/>
</dbReference>
<dbReference type="InterPro" id="IPR000210">
    <property type="entry name" value="BTB/POZ_dom"/>
</dbReference>
<dbReference type="Gene3D" id="1.25.40.420">
    <property type="match status" value="1"/>
</dbReference>
<evidence type="ECO:0000313" key="5">
    <source>
        <dbReference type="Proteomes" id="UP001149090"/>
    </source>
</evidence>
<dbReference type="PANTHER" id="PTHR45632">
    <property type="entry name" value="LD33804P"/>
    <property type="match status" value="1"/>
</dbReference>
<dbReference type="Proteomes" id="UP001149090">
    <property type="component" value="Unassembled WGS sequence"/>
</dbReference>
<name>A0A9Q0L8H4_ANAIG</name>
<dbReference type="PANTHER" id="PTHR45632:SF3">
    <property type="entry name" value="KELCH-LIKE PROTEIN 32"/>
    <property type="match status" value="1"/>
</dbReference>
<dbReference type="SMART" id="SM00225">
    <property type="entry name" value="BTB"/>
    <property type="match status" value="1"/>
</dbReference>
<evidence type="ECO:0000256" key="2">
    <source>
        <dbReference type="ARBA" id="ARBA00022737"/>
    </source>
</evidence>
<organism evidence="4 5">
    <name type="scientific">Anaeramoeba ignava</name>
    <name type="common">Anaerobic marine amoeba</name>
    <dbReference type="NCBI Taxonomy" id="1746090"/>
    <lineage>
        <taxon>Eukaryota</taxon>
        <taxon>Metamonada</taxon>
        <taxon>Anaeramoebidae</taxon>
        <taxon>Anaeramoeba</taxon>
    </lineage>
</organism>
<evidence type="ECO:0000256" key="1">
    <source>
        <dbReference type="ARBA" id="ARBA00022441"/>
    </source>
</evidence>
<accession>A0A9Q0L8H4</accession>
<dbReference type="Gene3D" id="3.30.710.10">
    <property type="entry name" value="Potassium Channel Kv1.1, Chain A"/>
    <property type="match status" value="1"/>
</dbReference>
<proteinExistence type="predicted"/>
<protein>
    <submittedName>
        <fullName evidence="4">Kelch-like protein</fullName>
    </submittedName>
</protein>
<gene>
    <name evidence="4" type="ORF">M0811_12399</name>
</gene>
<comment type="caution">
    <text evidence="4">The sequence shown here is derived from an EMBL/GenBank/DDBJ whole genome shotgun (WGS) entry which is preliminary data.</text>
</comment>
<feature type="domain" description="BTB" evidence="3">
    <location>
        <begin position="22"/>
        <end position="95"/>
    </location>
</feature>
<dbReference type="AlphaFoldDB" id="A0A9Q0L8H4"/>